<proteinExistence type="predicted"/>
<keyword evidence="2" id="KW-1185">Reference proteome</keyword>
<dbReference type="Proteomes" id="UP000193642">
    <property type="component" value="Unassembled WGS sequence"/>
</dbReference>
<dbReference type="AlphaFoldDB" id="A0A1Y2AC16"/>
<sequence>MSVTFTEVCTSPTDWKLARSSAKHISYSKLRSNVNQLYKKEYVESFARVTAAISTFLEFWRNAEEEFKNYVDLETSSDYVVKGSSDWQESQKAMYEEENGIRASLVSAYQAMASTVIKIRNNVETQRPSQGHDKPMTQWGMTKNGGGAVLSVVTGGSSFAGRAALATFWPPAAPILIGGTTFCDALHLLKLCLIIASIFYLGYSTYHYSDWNDVEKSIDTQAFSNALQNESSLLSKCINYSLTKSEEIFAQCHILINLQRSDPSIQHEAWTSLKMTMATLISYLNEFAVPTDAI</sequence>
<reference evidence="1 2" key="1">
    <citation type="submission" date="2016-07" db="EMBL/GenBank/DDBJ databases">
        <title>Pervasive Adenine N6-methylation of Active Genes in Fungi.</title>
        <authorList>
            <consortium name="DOE Joint Genome Institute"/>
            <person name="Mondo S.J."/>
            <person name="Dannebaum R.O."/>
            <person name="Kuo R.C."/>
            <person name="Labutti K."/>
            <person name="Haridas S."/>
            <person name="Kuo A."/>
            <person name="Salamov A."/>
            <person name="Ahrendt S.R."/>
            <person name="Lipzen A."/>
            <person name="Sullivan W."/>
            <person name="Andreopoulos W.B."/>
            <person name="Clum A."/>
            <person name="Lindquist E."/>
            <person name="Daum C."/>
            <person name="Ramamoorthy G.K."/>
            <person name="Gryganskyi A."/>
            <person name="Culley D."/>
            <person name="Magnuson J.K."/>
            <person name="James T.Y."/>
            <person name="O'Malley M.A."/>
            <person name="Stajich J.E."/>
            <person name="Spatafora J.W."/>
            <person name="Visel A."/>
            <person name="Grigoriev I.V."/>
        </authorList>
    </citation>
    <scope>NUCLEOTIDE SEQUENCE [LARGE SCALE GENOMIC DNA]</scope>
    <source>
        <strain evidence="1 2">JEL800</strain>
    </source>
</reference>
<comment type="caution">
    <text evidence="1">The sequence shown here is derived from an EMBL/GenBank/DDBJ whole genome shotgun (WGS) entry which is preliminary data.</text>
</comment>
<gene>
    <name evidence="1" type="ORF">BCR33DRAFT_750743</name>
</gene>
<evidence type="ECO:0000313" key="2">
    <source>
        <dbReference type="Proteomes" id="UP000193642"/>
    </source>
</evidence>
<name>A0A1Y2AC16_9FUNG</name>
<organism evidence="1 2">
    <name type="scientific">Rhizoclosmatium globosum</name>
    <dbReference type="NCBI Taxonomy" id="329046"/>
    <lineage>
        <taxon>Eukaryota</taxon>
        <taxon>Fungi</taxon>
        <taxon>Fungi incertae sedis</taxon>
        <taxon>Chytridiomycota</taxon>
        <taxon>Chytridiomycota incertae sedis</taxon>
        <taxon>Chytridiomycetes</taxon>
        <taxon>Chytridiales</taxon>
        <taxon>Chytriomycetaceae</taxon>
        <taxon>Rhizoclosmatium</taxon>
    </lineage>
</organism>
<dbReference type="EMBL" id="MCGO01000256">
    <property type="protein sequence ID" value="ORY20103.1"/>
    <property type="molecule type" value="Genomic_DNA"/>
</dbReference>
<protein>
    <submittedName>
        <fullName evidence="1">Uncharacterized protein</fullName>
    </submittedName>
</protein>
<evidence type="ECO:0000313" key="1">
    <source>
        <dbReference type="EMBL" id="ORY20103.1"/>
    </source>
</evidence>
<accession>A0A1Y2AC16</accession>